<evidence type="ECO:0000313" key="2">
    <source>
        <dbReference type="Proteomes" id="UP000494249"/>
    </source>
</evidence>
<dbReference type="RefSeq" id="WP_175145572.1">
    <property type="nucleotide sequence ID" value="NZ_CADFGL010000059.1"/>
</dbReference>
<sequence>MMKTYVYGLLPPDKPDLVATHLAERARVWNRLVELHEASHSAFMVTLGIQHPDVGAAQRQYEEARQALADHRRNPGAGGVPAPDIEFVLKRAVQQRYAAITQVLKPLKDEVRDLTHAANAQFLREANQITGASFLWWPNRNVLMQETIRARQQALRRGGKLRRRMDLETGVLAIPFPSPVPVRHLTGRCPNLAIEGDGRKRTLRFTIATLGKKREDKVLASFPMVMHRQLPPDAMIKLARLVTTRVGASLKYEIHLVVDMAVPLHPKQGELTAAINMGWRITETGLRVAAVRFSDGSEEVLELPAEWMLRFDYMEDLEASVRRAAAVDMPLILPELEQAPAKLRHSVERIAARPGTALGLRALGEQWAREAPLPPHLHAWYHGHRRKFDEAVNLRKHLLARRTAIYRNFVASLGRRVHDITIEQLDLAILANRQKNDDSWIVEQRRGHRQRAALSTLRAFLSESERAGRFTVHRLSIPYLSQECHICGTRNAVGSPLIVTCSGCAAQWDQDFNNAANLLRAIQNQNRTAEK</sequence>
<accession>A0A6J5CMR8</accession>
<name>A0A6J5CMR8_9BURK</name>
<dbReference type="Proteomes" id="UP000494249">
    <property type="component" value="Unassembled WGS sequence"/>
</dbReference>
<dbReference type="EMBL" id="CADIKB010000063">
    <property type="protein sequence ID" value="CAB3739927.1"/>
    <property type="molecule type" value="Genomic_DNA"/>
</dbReference>
<gene>
    <name evidence="1" type="ORF">LMG22037_06342</name>
</gene>
<reference evidence="1 2" key="1">
    <citation type="submission" date="2020-04" db="EMBL/GenBank/DDBJ databases">
        <authorList>
            <person name="De Canck E."/>
        </authorList>
    </citation>
    <scope>NUCLEOTIDE SEQUENCE [LARGE SCALE GENOMIC DNA]</scope>
    <source>
        <strain evidence="1 2">LMG 22037</strain>
    </source>
</reference>
<evidence type="ECO:0008006" key="3">
    <source>
        <dbReference type="Google" id="ProtNLM"/>
    </source>
</evidence>
<evidence type="ECO:0000313" key="1">
    <source>
        <dbReference type="EMBL" id="CAB3739927.1"/>
    </source>
</evidence>
<organism evidence="1 2">
    <name type="scientific">Paraburkholderia phenoliruptrix</name>
    <dbReference type="NCBI Taxonomy" id="252970"/>
    <lineage>
        <taxon>Bacteria</taxon>
        <taxon>Pseudomonadati</taxon>
        <taxon>Pseudomonadota</taxon>
        <taxon>Betaproteobacteria</taxon>
        <taxon>Burkholderiales</taxon>
        <taxon>Burkholderiaceae</taxon>
        <taxon>Paraburkholderia</taxon>
    </lineage>
</organism>
<dbReference type="AlphaFoldDB" id="A0A6J5CMR8"/>
<protein>
    <recommendedName>
        <fullName evidence="3">Transposase</fullName>
    </recommendedName>
</protein>
<proteinExistence type="predicted"/>